<dbReference type="RefSeq" id="WP_069313946.1">
    <property type="nucleotide sequence ID" value="NZ_MDTU01000002.1"/>
</dbReference>
<evidence type="ECO:0000313" key="2">
    <source>
        <dbReference type="Proteomes" id="UP000094329"/>
    </source>
</evidence>
<protein>
    <submittedName>
        <fullName evidence="1">Uncharacterized protein</fullName>
    </submittedName>
</protein>
<name>A0ABX3A1E1_9GAMM</name>
<evidence type="ECO:0000313" key="1">
    <source>
        <dbReference type="EMBL" id="ODN41481.1"/>
    </source>
</evidence>
<dbReference type="EMBL" id="MDTU01000002">
    <property type="protein sequence ID" value="ODN41481.1"/>
    <property type="molecule type" value="Genomic_DNA"/>
</dbReference>
<accession>A0ABX3A1E1</accession>
<gene>
    <name evidence="1" type="ORF">BGC07_15310</name>
</gene>
<dbReference type="Proteomes" id="UP000094329">
    <property type="component" value="Unassembled WGS sequence"/>
</dbReference>
<reference evidence="1 2" key="1">
    <citation type="submission" date="2016-08" db="EMBL/GenBank/DDBJ databases">
        <title>Draft genome sequence of Candidatus Piscirickettsia litoralis, from seawater.</title>
        <authorList>
            <person name="Wan X."/>
            <person name="Lee A.J."/>
            <person name="Hou S."/>
            <person name="Donachie S.P."/>
        </authorList>
    </citation>
    <scope>NUCLEOTIDE SEQUENCE [LARGE SCALE GENOMIC DNA]</scope>
    <source>
        <strain evidence="1 2">Y2</strain>
    </source>
</reference>
<sequence>MSLTKEFFQKLKADPEQTLQDTPIFESLALMRKLPSAGIQKFKCANFKNTNGIQLEPDDCGEKLYWLPWESKNTTRLHLRGETNIFFHISTWRLPSVDHSKSNSKKS</sequence>
<comment type="caution">
    <text evidence="1">The sequence shown here is derived from an EMBL/GenBank/DDBJ whole genome shotgun (WGS) entry which is preliminary data.</text>
</comment>
<organism evidence="1 2">
    <name type="scientific">Piscirickettsia litoralis</name>
    <dbReference type="NCBI Taxonomy" id="1891921"/>
    <lineage>
        <taxon>Bacteria</taxon>
        <taxon>Pseudomonadati</taxon>
        <taxon>Pseudomonadota</taxon>
        <taxon>Gammaproteobacteria</taxon>
        <taxon>Thiotrichales</taxon>
        <taxon>Piscirickettsiaceae</taxon>
        <taxon>Piscirickettsia</taxon>
    </lineage>
</organism>
<keyword evidence="2" id="KW-1185">Reference proteome</keyword>
<proteinExistence type="predicted"/>